<gene>
    <name evidence="1" type="primary">LOC110706486</name>
</gene>
<dbReference type="InterPro" id="IPR034904">
    <property type="entry name" value="FSCA_dom_sf"/>
</dbReference>
<dbReference type="SMR" id="A0A803ME64"/>
<protein>
    <submittedName>
        <fullName evidence="1">Uncharacterized protein</fullName>
    </submittedName>
</protein>
<dbReference type="OrthoDB" id="446939at2759"/>
<dbReference type="PANTHER" id="PTHR36018">
    <property type="entry name" value="OS09G0481800 PROTEIN"/>
    <property type="match status" value="1"/>
</dbReference>
<organism evidence="1 2">
    <name type="scientific">Chenopodium quinoa</name>
    <name type="common">Quinoa</name>
    <dbReference type="NCBI Taxonomy" id="63459"/>
    <lineage>
        <taxon>Eukaryota</taxon>
        <taxon>Viridiplantae</taxon>
        <taxon>Streptophyta</taxon>
        <taxon>Embryophyta</taxon>
        <taxon>Tracheophyta</taxon>
        <taxon>Spermatophyta</taxon>
        <taxon>Magnoliopsida</taxon>
        <taxon>eudicotyledons</taxon>
        <taxon>Gunneridae</taxon>
        <taxon>Pentapetalae</taxon>
        <taxon>Caryophyllales</taxon>
        <taxon>Chenopodiaceae</taxon>
        <taxon>Chenopodioideae</taxon>
        <taxon>Atripliceae</taxon>
        <taxon>Chenopodium</taxon>
    </lineage>
</organism>
<reference evidence="1" key="2">
    <citation type="submission" date="2021-03" db="UniProtKB">
        <authorList>
            <consortium name="EnsemblPlants"/>
        </authorList>
    </citation>
    <scope>IDENTIFICATION</scope>
</reference>
<dbReference type="EnsemblPlants" id="AUR62027757-RA">
    <property type="protein sequence ID" value="AUR62027757-RA:cds"/>
    <property type="gene ID" value="AUR62027757"/>
</dbReference>
<reference evidence="1" key="1">
    <citation type="journal article" date="2017" name="Nature">
        <title>The genome of Chenopodium quinoa.</title>
        <authorList>
            <person name="Jarvis D.E."/>
            <person name="Ho Y.S."/>
            <person name="Lightfoot D.J."/>
            <person name="Schmoeckel S.M."/>
            <person name="Li B."/>
            <person name="Borm T.J.A."/>
            <person name="Ohyanagi H."/>
            <person name="Mineta K."/>
            <person name="Michell C.T."/>
            <person name="Saber N."/>
            <person name="Kharbatia N.M."/>
            <person name="Rupper R.R."/>
            <person name="Sharp A.R."/>
            <person name="Dally N."/>
            <person name="Boughton B.A."/>
            <person name="Woo Y.H."/>
            <person name="Gao G."/>
            <person name="Schijlen E.G.W.M."/>
            <person name="Guo X."/>
            <person name="Momin A.A."/>
            <person name="Negrao S."/>
            <person name="Al-Babili S."/>
            <person name="Gehring C."/>
            <person name="Roessner U."/>
            <person name="Jung C."/>
            <person name="Murphy K."/>
            <person name="Arold S.T."/>
            <person name="Gojobori T."/>
            <person name="van der Linden C.G."/>
            <person name="van Loo E.N."/>
            <person name="Jellen E.N."/>
            <person name="Maughan P.J."/>
            <person name="Tester M."/>
        </authorList>
    </citation>
    <scope>NUCLEOTIDE SEQUENCE [LARGE SCALE GENOMIC DNA]</scope>
    <source>
        <strain evidence="1">cv. PI 614886</strain>
    </source>
</reference>
<accession>A0A803ME64</accession>
<dbReference type="SUPFAM" id="SSF117916">
    <property type="entry name" value="Fe-S cluster assembly (FSCA) domain-like"/>
    <property type="match status" value="1"/>
</dbReference>
<evidence type="ECO:0000313" key="2">
    <source>
        <dbReference type="Proteomes" id="UP000596660"/>
    </source>
</evidence>
<evidence type="ECO:0000313" key="1">
    <source>
        <dbReference type="EnsemblPlants" id="AUR62027757-RA:cds"/>
    </source>
</evidence>
<dbReference type="Proteomes" id="UP000596660">
    <property type="component" value="Unplaced"/>
</dbReference>
<dbReference type="KEGG" id="cqi:110706486"/>
<dbReference type="GeneID" id="110706486"/>
<name>A0A803ME64_CHEQI</name>
<keyword evidence="2" id="KW-1185">Reference proteome</keyword>
<dbReference type="RefSeq" id="XP_021740101.1">
    <property type="nucleotide sequence ID" value="XM_021884409.1"/>
</dbReference>
<dbReference type="Gramene" id="AUR62027757-RA">
    <property type="protein sequence ID" value="AUR62027757-RA:cds"/>
    <property type="gene ID" value="AUR62027757"/>
</dbReference>
<dbReference type="AlphaFoldDB" id="A0A803ME64"/>
<dbReference type="Gene3D" id="3.30.300.130">
    <property type="entry name" value="Fe-S cluster assembly (FSCA)"/>
    <property type="match status" value="1"/>
</dbReference>
<dbReference type="PANTHER" id="PTHR36018:SF1">
    <property type="entry name" value="OS09G0481800 PROTEIN"/>
    <property type="match status" value="1"/>
</dbReference>
<sequence>MAAKLLFNQYCLKLTTFTPPSLLKHQPSHRTLSFGLHPTRNDGVRKAKRCSPVVAVSAAMQPLDMTEENIEKVLDDARVELAQLFDREVGITGQVELAELDGPFVKIRLRGKFWHKRSTVVARLENYLKQRIPEILEVDIEDEKQLDDSPASF</sequence>
<proteinExistence type="predicted"/>